<gene>
    <name evidence="5" type="ORF">IV203_025753</name>
</gene>
<dbReference type="Proteomes" id="UP000693970">
    <property type="component" value="Unassembled WGS sequence"/>
</dbReference>
<dbReference type="PANTHER" id="PTHR10015">
    <property type="entry name" value="HEAT SHOCK TRANSCRIPTION FACTOR"/>
    <property type="match status" value="1"/>
</dbReference>
<reference evidence="5" key="1">
    <citation type="journal article" date="2021" name="Sci. Rep.">
        <title>Diploid genomic architecture of Nitzschia inconspicua, an elite biomass production diatom.</title>
        <authorList>
            <person name="Oliver A."/>
            <person name="Podell S."/>
            <person name="Pinowska A."/>
            <person name="Traller J.C."/>
            <person name="Smith S.R."/>
            <person name="McClure R."/>
            <person name="Beliaev A."/>
            <person name="Bohutskyi P."/>
            <person name="Hill E.A."/>
            <person name="Rabines A."/>
            <person name="Zheng H."/>
            <person name="Allen L.Z."/>
            <person name="Kuo A."/>
            <person name="Grigoriev I.V."/>
            <person name="Allen A.E."/>
            <person name="Hazlebeck D."/>
            <person name="Allen E.E."/>
        </authorList>
    </citation>
    <scope>NUCLEOTIDE SEQUENCE</scope>
    <source>
        <strain evidence="5">Hildebrandi</strain>
    </source>
</reference>
<dbReference type="SMART" id="SM00415">
    <property type="entry name" value="HSF"/>
    <property type="match status" value="1"/>
</dbReference>
<dbReference type="EMBL" id="JAGRRH010000012">
    <property type="protein sequence ID" value="KAG7362087.1"/>
    <property type="molecule type" value="Genomic_DNA"/>
</dbReference>
<evidence type="ECO:0000259" key="4">
    <source>
        <dbReference type="SMART" id="SM00415"/>
    </source>
</evidence>
<reference evidence="5" key="2">
    <citation type="submission" date="2021-04" db="EMBL/GenBank/DDBJ databases">
        <authorList>
            <person name="Podell S."/>
        </authorList>
    </citation>
    <scope>NUCLEOTIDE SEQUENCE</scope>
    <source>
        <strain evidence="5">Hildebrandi</strain>
    </source>
</reference>
<protein>
    <submittedName>
        <fullName evidence="5">HSF-type DNA-binding protein</fullName>
    </submittedName>
</protein>
<proteinExistence type="inferred from homology"/>
<dbReference type="Pfam" id="PF00447">
    <property type="entry name" value="HSF_DNA-bind"/>
    <property type="match status" value="1"/>
</dbReference>
<comment type="caution">
    <text evidence="5">The sequence shown here is derived from an EMBL/GenBank/DDBJ whole genome shotgun (WGS) entry which is preliminary data.</text>
</comment>
<evidence type="ECO:0000313" key="5">
    <source>
        <dbReference type="EMBL" id="KAG7362087.1"/>
    </source>
</evidence>
<evidence type="ECO:0000313" key="6">
    <source>
        <dbReference type="Proteomes" id="UP000693970"/>
    </source>
</evidence>
<evidence type="ECO:0000256" key="1">
    <source>
        <dbReference type="ARBA" id="ARBA00023125"/>
    </source>
</evidence>
<dbReference type="PANTHER" id="PTHR10015:SF206">
    <property type="entry name" value="HSF-TYPE DNA-BINDING DOMAIN-CONTAINING PROTEIN"/>
    <property type="match status" value="1"/>
</dbReference>
<evidence type="ECO:0000256" key="3">
    <source>
        <dbReference type="SAM" id="MobiDB-lite"/>
    </source>
</evidence>
<dbReference type="GO" id="GO:0003700">
    <property type="term" value="F:DNA-binding transcription factor activity"/>
    <property type="evidence" value="ECO:0007669"/>
    <property type="project" value="InterPro"/>
</dbReference>
<dbReference type="OrthoDB" id="44005at2759"/>
<feature type="region of interest" description="Disordered" evidence="3">
    <location>
        <begin position="223"/>
        <end position="257"/>
    </location>
</feature>
<keyword evidence="1 5" id="KW-0238">DNA-binding</keyword>
<accession>A0A9K3LHC9</accession>
<name>A0A9K3LHC9_9STRA</name>
<dbReference type="FunFam" id="1.10.10.10:FF:000479">
    <property type="entry name" value="Predicted protein"/>
    <property type="match status" value="1"/>
</dbReference>
<keyword evidence="6" id="KW-1185">Reference proteome</keyword>
<dbReference type="GO" id="GO:0043565">
    <property type="term" value="F:sequence-specific DNA binding"/>
    <property type="evidence" value="ECO:0007669"/>
    <property type="project" value="InterPro"/>
</dbReference>
<comment type="similarity">
    <text evidence="2">Belongs to the HSF family.</text>
</comment>
<feature type="domain" description="HSF-type DNA-binding" evidence="4">
    <location>
        <begin position="25"/>
        <end position="127"/>
    </location>
</feature>
<sequence>MTKASNIDGSDSSSAVATNRISMKQSNTFPFRLHEMLDTVAQEGSESIVSWCPGNNATAFKVHKPQEFVKTIMPRFFQQTKYKSFQRQCNLWGFERLLHGPEKGGYEHPEGFFVRGNPSLVNKMIRRKIKRRSSLETETSVTQEYGTKSVAVMASMTTDTISTTSQRRPSIVSLSSHQSGSSGTLFLTGQLSFPTQGHCTEADRAPGTATSFVPDTPMVSSYYGSSVESSPHDAPEGLYLPPPQPAIQEQEDNTADSSAAGDTLFFEGLSAFFEDDEGEVHSIVPHQTAPCVPLLAYGTEQQQAGAMALFAEESQRLQPKRRLSMELFVASRQQNSNEVILDLLSDADTLQKSLEMELMCSVAPAV</sequence>
<dbReference type="InterPro" id="IPR000232">
    <property type="entry name" value="HSF_DNA-bd"/>
</dbReference>
<organism evidence="5 6">
    <name type="scientific">Nitzschia inconspicua</name>
    <dbReference type="NCBI Taxonomy" id="303405"/>
    <lineage>
        <taxon>Eukaryota</taxon>
        <taxon>Sar</taxon>
        <taxon>Stramenopiles</taxon>
        <taxon>Ochrophyta</taxon>
        <taxon>Bacillariophyta</taxon>
        <taxon>Bacillariophyceae</taxon>
        <taxon>Bacillariophycidae</taxon>
        <taxon>Bacillariales</taxon>
        <taxon>Bacillariaceae</taxon>
        <taxon>Nitzschia</taxon>
    </lineage>
</organism>
<dbReference type="AlphaFoldDB" id="A0A9K3LHC9"/>
<evidence type="ECO:0000256" key="2">
    <source>
        <dbReference type="RuleBase" id="RU004020"/>
    </source>
</evidence>